<dbReference type="AlphaFoldDB" id="A0A939F8X6"/>
<protein>
    <submittedName>
        <fullName evidence="2">SMI1/KNR4 family protein</fullName>
    </submittedName>
</protein>
<name>A0A939F8X6_9ACTN</name>
<dbReference type="InterPro" id="IPR037883">
    <property type="entry name" value="Knr4/Smi1-like_sf"/>
</dbReference>
<evidence type="ECO:0000313" key="2">
    <source>
        <dbReference type="EMBL" id="MBO0514791.1"/>
    </source>
</evidence>
<dbReference type="SMART" id="SM00860">
    <property type="entry name" value="SMI1_KNR4"/>
    <property type="match status" value="1"/>
</dbReference>
<keyword evidence="3" id="KW-1185">Reference proteome</keyword>
<feature type="domain" description="Knr4/Smi1-like" evidence="1">
    <location>
        <begin position="41"/>
        <end position="173"/>
    </location>
</feature>
<dbReference type="Gene3D" id="3.40.1580.10">
    <property type="entry name" value="SMI1/KNR4-like"/>
    <property type="match status" value="1"/>
</dbReference>
<dbReference type="SUPFAM" id="SSF160631">
    <property type="entry name" value="SMI1/KNR4-like"/>
    <property type="match status" value="1"/>
</dbReference>
<comment type="caution">
    <text evidence="2">The sequence shown here is derived from an EMBL/GenBank/DDBJ whole genome shotgun (WGS) entry which is preliminary data.</text>
</comment>
<sequence length="215" mass="24336">MSDDMQRAQTVEERQVTDAWRRIASWLRQHAPATLEELLPGASEEEIAALEQALGVRIPVGLKALWRECAGVQSGSGAVFLLERRALMRFDAIVVVYQMQIQLQRRSQTLSERRGEVQEVALWQPSWIPFCSFGADDYTYGLSLDAETGRLWSWSQFAERSVEFESLTAYLEEMADVLEVPSLATGYRPGLVNDALEWGPPEDPEQRALWVPYSG</sequence>
<dbReference type="EMBL" id="JAFLRJ010000231">
    <property type="protein sequence ID" value="MBO0514791.1"/>
    <property type="molecule type" value="Genomic_DNA"/>
</dbReference>
<organism evidence="2 3">
    <name type="scientific">Streptomyces beijiangensis</name>
    <dbReference type="NCBI Taxonomy" id="163361"/>
    <lineage>
        <taxon>Bacteria</taxon>
        <taxon>Bacillati</taxon>
        <taxon>Actinomycetota</taxon>
        <taxon>Actinomycetes</taxon>
        <taxon>Kitasatosporales</taxon>
        <taxon>Streptomycetaceae</taxon>
        <taxon>Streptomyces</taxon>
    </lineage>
</organism>
<dbReference type="RefSeq" id="WP_206964615.1">
    <property type="nucleotide sequence ID" value="NZ_BAAAJJ010000002.1"/>
</dbReference>
<reference evidence="2" key="1">
    <citation type="submission" date="2021-03" db="EMBL/GenBank/DDBJ databases">
        <title>Streptomyces poriferae sp. nov., a novel marine sponge-derived Actinobacteria species with anti-MRSA activity.</title>
        <authorList>
            <person name="Sandoval-Powers M."/>
            <person name="Kralova S."/>
            <person name="Nguyen G.-S."/>
            <person name="Fawwal D."/>
            <person name="Degnes K."/>
            <person name="Klinkenberg G."/>
            <person name="Sletta H."/>
            <person name="Wentzel A."/>
            <person name="Liles M.R."/>
        </authorList>
    </citation>
    <scope>NUCLEOTIDE SEQUENCE</scope>
    <source>
        <strain evidence="2">DSM 41794</strain>
    </source>
</reference>
<dbReference type="Proteomes" id="UP000664167">
    <property type="component" value="Unassembled WGS sequence"/>
</dbReference>
<dbReference type="Pfam" id="PF09346">
    <property type="entry name" value="SMI1_KNR4"/>
    <property type="match status" value="1"/>
</dbReference>
<accession>A0A939F8X6</accession>
<evidence type="ECO:0000313" key="3">
    <source>
        <dbReference type="Proteomes" id="UP000664167"/>
    </source>
</evidence>
<dbReference type="InterPro" id="IPR018958">
    <property type="entry name" value="Knr4/Smi1-like_dom"/>
</dbReference>
<evidence type="ECO:0000259" key="1">
    <source>
        <dbReference type="SMART" id="SM00860"/>
    </source>
</evidence>
<gene>
    <name evidence="2" type="ORF">J0695_23770</name>
</gene>
<proteinExistence type="predicted"/>